<accession>A0ABR2E4M6</accession>
<evidence type="ECO:0000256" key="1">
    <source>
        <dbReference type="SAM" id="Phobius"/>
    </source>
</evidence>
<proteinExistence type="predicted"/>
<keyword evidence="1" id="KW-0812">Transmembrane</keyword>
<evidence type="ECO:0000313" key="2">
    <source>
        <dbReference type="EMBL" id="KAK8552152.1"/>
    </source>
</evidence>
<organism evidence="2 3">
    <name type="scientific">Hibiscus sabdariffa</name>
    <name type="common">roselle</name>
    <dbReference type="NCBI Taxonomy" id="183260"/>
    <lineage>
        <taxon>Eukaryota</taxon>
        <taxon>Viridiplantae</taxon>
        <taxon>Streptophyta</taxon>
        <taxon>Embryophyta</taxon>
        <taxon>Tracheophyta</taxon>
        <taxon>Spermatophyta</taxon>
        <taxon>Magnoliopsida</taxon>
        <taxon>eudicotyledons</taxon>
        <taxon>Gunneridae</taxon>
        <taxon>Pentapetalae</taxon>
        <taxon>rosids</taxon>
        <taxon>malvids</taxon>
        <taxon>Malvales</taxon>
        <taxon>Malvaceae</taxon>
        <taxon>Malvoideae</taxon>
        <taxon>Hibiscus</taxon>
    </lineage>
</organism>
<keyword evidence="1" id="KW-0472">Membrane</keyword>
<keyword evidence="1" id="KW-1133">Transmembrane helix</keyword>
<protein>
    <submittedName>
        <fullName evidence="2">Uncharacterized protein</fullName>
    </submittedName>
</protein>
<feature type="transmembrane region" description="Helical" evidence="1">
    <location>
        <begin position="6"/>
        <end position="32"/>
    </location>
</feature>
<evidence type="ECO:0000313" key="3">
    <source>
        <dbReference type="Proteomes" id="UP001472677"/>
    </source>
</evidence>
<keyword evidence="3" id="KW-1185">Reference proteome</keyword>
<dbReference type="Proteomes" id="UP001472677">
    <property type="component" value="Unassembled WGS sequence"/>
</dbReference>
<dbReference type="EMBL" id="JBBPBM010000020">
    <property type="protein sequence ID" value="KAK8552152.1"/>
    <property type="molecule type" value="Genomic_DNA"/>
</dbReference>
<sequence>MLKDCWSICVFLLIEISGVFILSSFLVLVFFFRGALRREVNSGYLQGRRSSMRWWLSLSVDVFRKVISLNLYCRVILIARLNISVICLSQLQKLQVNCHFNCYNIRFLVIVLVKWEKAVDPGFLSSDLIANHPS</sequence>
<gene>
    <name evidence="2" type="ORF">V6N12_040762</name>
</gene>
<name>A0ABR2E4M6_9ROSI</name>
<comment type="caution">
    <text evidence="2">The sequence shown here is derived from an EMBL/GenBank/DDBJ whole genome shotgun (WGS) entry which is preliminary data.</text>
</comment>
<reference evidence="2 3" key="1">
    <citation type="journal article" date="2024" name="G3 (Bethesda)">
        <title>Genome assembly of Hibiscus sabdariffa L. provides insights into metabolisms of medicinal natural products.</title>
        <authorList>
            <person name="Kim T."/>
        </authorList>
    </citation>
    <scope>NUCLEOTIDE SEQUENCE [LARGE SCALE GENOMIC DNA]</scope>
    <source>
        <strain evidence="2">TK-2024</strain>
        <tissue evidence="2">Old leaves</tissue>
    </source>
</reference>